<proteinExistence type="inferred from homology"/>
<dbReference type="GO" id="GO:0032258">
    <property type="term" value="P:cytoplasm to vacuole targeting by the Cvt pathway"/>
    <property type="evidence" value="ECO:0007669"/>
    <property type="project" value="EnsemblFungi"/>
</dbReference>
<feature type="region of interest" description="Disordered" evidence="2">
    <location>
        <begin position="457"/>
        <end position="476"/>
    </location>
</feature>
<dbReference type="SUPFAM" id="SSF56815">
    <property type="entry name" value="Sec1/munc18-like (SM) proteins"/>
    <property type="match status" value="1"/>
</dbReference>
<dbReference type="HOGENOM" id="CLU_013933_3_1_1"/>
<dbReference type="GO" id="GO:0000011">
    <property type="term" value="P:vacuole inheritance"/>
    <property type="evidence" value="ECO:0007669"/>
    <property type="project" value="EnsemblFungi"/>
</dbReference>
<dbReference type="OrthoDB" id="10266265at2759"/>
<dbReference type="eggNOG" id="KOG1299">
    <property type="taxonomic scope" value="Eukaryota"/>
</dbReference>
<dbReference type="Gene3D" id="3.40.50.2060">
    <property type="match status" value="1"/>
</dbReference>
<dbReference type="Pfam" id="PF00995">
    <property type="entry name" value="Sec1"/>
    <property type="match status" value="1"/>
</dbReference>
<dbReference type="Gene3D" id="1.25.40.60">
    <property type="match status" value="1"/>
</dbReference>
<gene>
    <name evidence="3" type="primary">TPHA0J02140</name>
    <name evidence="3" type="ordered locus">TPHA_0J02140</name>
</gene>
<name>G8BYU2_TETPH</name>
<dbReference type="PANTHER" id="PTHR11679">
    <property type="entry name" value="VESICLE PROTEIN SORTING-ASSOCIATED"/>
    <property type="match status" value="1"/>
</dbReference>
<dbReference type="GO" id="GO:0006896">
    <property type="term" value="P:Golgi to vacuole transport"/>
    <property type="evidence" value="ECO:0007669"/>
    <property type="project" value="EnsemblFungi"/>
</dbReference>
<accession>G8BYU2</accession>
<dbReference type="InterPro" id="IPR043154">
    <property type="entry name" value="Sec-1-like_dom1"/>
</dbReference>
<dbReference type="GO" id="GO:0000139">
    <property type="term" value="C:Golgi membrane"/>
    <property type="evidence" value="ECO:0007669"/>
    <property type="project" value="EnsemblFungi"/>
</dbReference>
<dbReference type="GO" id="GO:0006895">
    <property type="term" value="P:Golgi to endosome transport"/>
    <property type="evidence" value="ECO:0007669"/>
    <property type="project" value="EnsemblFungi"/>
</dbReference>
<dbReference type="STRING" id="1071381.G8BYU2"/>
<keyword evidence="4" id="KW-1185">Reference proteome</keyword>
<dbReference type="AlphaFoldDB" id="G8BYU2"/>
<dbReference type="PIRSF" id="PIRSF005715">
    <property type="entry name" value="VPS45_Sec1"/>
    <property type="match status" value="1"/>
</dbReference>
<dbReference type="GO" id="GO:0031201">
    <property type="term" value="C:SNARE complex"/>
    <property type="evidence" value="ECO:0007669"/>
    <property type="project" value="EnsemblFungi"/>
</dbReference>
<protein>
    <submittedName>
        <fullName evidence="3">Uncharacterized protein</fullName>
    </submittedName>
</protein>
<dbReference type="InterPro" id="IPR027482">
    <property type="entry name" value="Sec1-like_dom2"/>
</dbReference>
<dbReference type="EMBL" id="HE612865">
    <property type="protein sequence ID" value="CCE65034.1"/>
    <property type="molecule type" value="Genomic_DNA"/>
</dbReference>
<dbReference type="GeneID" id="11533120"/>
<dbReference type="Proteomes" id="UP000005666">
    <property type="component" value="Chromosome 10"/>
</dbReference>
<dbReference type="GO" id="GO:0005829">
    <property type="term" value="C:cytosol"/>
    <property type="evidence" value="ECO:0007669"/>
    <property type="project" value="EnsemblFungi"/>
</dbReference>
<dbReference type="GO" id="GO:0035543">
    <property type="term" value="P:positive regulation of SNARE complex assembly"/>
    <property type="evidence" value="ECO:0007669"/>
    <property type="project" value="EnsemblFungi"/>
</dbReference>
<dbReference type="KEGG" id="tpf:TPHA_0J02140"/>
<evidence type="ECO:0000256" key="2">
    <source>
        <dbReference type="SAM" id="MobiDB-lite"/>
    </source>
</evidence>
<evidence type="ECO:0000256" key="1">
    <source>
        <dbReference type="ARBA" id="ARBA00009884"/>
    </source>
</evidence>
<dbReference type="GO" id="GO:0048210">
    <property type="term" value="P:Golgi vesicle fusion to target membrane"/>
    <property type="evidence" value="ECO:0007669"/>
    <property type="project" value="EnsemblFungi"/>
</dbReference>
<dbReference type="RefSeq" id="XP_003687468.1">
    <property type="nucleotide sequence ID" value="XM_003687420.1"/>
</dbReference>
<evidence type="ECO:0000313" key="4">
    <source>
        <dbReference type="Proteomes" id="UP000005666"/>
    </source>
</evidence>
<dbReference type="OMA" id="VQVTRHC"/>
<dbReference type="Gene3D" id="3.90.830.10">
    <property type="entry name" value="Syntaxin Binding Protein 1, Chain A, domain 2"/>
    <property type="match status" value="1"/>
</dbReference>
<dbReference type="InterPro" id="IPR036045">
    <property type="entry name" value="Sec1-like_sf"/>
</dbReference>
<dbReference type="Gene3D" id="3.40.50.1910">
    <property type="match status" value="1"/>
</dbReference>
<reference evidence="3 4" key="1">
    <citation type="journal article" date="2011" name="Proc. Natl. Acad. Sci. U.S.A.">
        <title>Evolutionary erosion of yeast sex chromosomes by mating-type switching accidents.</title>
        <authorList>
            <person name="Gordon J.L."/>
            <person name="Armisen D."/>
            <person name="Proux-Wera E."/>
            <person name="Oheigeartaigh S.S."/>
            <person name="Byrne K.P."/>
            <person name="Wolfe K.H."/>
        </authorList>
    </citation>
    <scope>NUCLEOTIDE SEQUENCE [LARGE SCALE GENOMIC DNA]</scope>
    <source>
        <strain evidence="4">ATCC 24235 / CBS 4417 / NBRC 1672 / NRRL Y-8282 / UCD 70-5</strain>
    </source>
</reference>
<dbReference type="GO" id="GO:0000149">
    <property type="term" value="F:SNARE binding"/>
    <property type="evidence" value="ECO:0007669"/>
    <property type="project" value="EnsemblFungi"/>
</dbReference>
<dbReference type="InterPro" id="IPR001619">
    <property type="entry name" value="Sec1-like"/>
</dbReference>
<organism evidence="3 4">
    <name type="scientific">Tetrapisispora phaffii (strain ATCC 24235 / CBS 4417 / NBRC 1672 / NRRL Y-8282 / UCD 70-5)</name>
    <name type="common">Yeast</name>
    <name type="synonym">Fabospora phaffii</name>
    <dbReference type="NCBI Taxonomy" id="1071381"/>
    <lineage>
        <taxon>Eukaryota</taxon>
        <taxon>Fungi</taxon>
        <taxon>Dikarya</taxon>
        <taxon>Ascomycota</taxon>
        <taxon>Saccharomycotina</taxon>
        <taxon>Saccharomycetes</taxon>
        <taxon>Saccharomycetales</taxon>
        <taxon>Saccharomycetaceae</taxon>
        <taxon>Tetrapisispora</taxon>
    </lineage>
</organism>
<dbReference type="GO" id="GO:0007035">
    <property type="term" value="P:vacuolar acidification"/>
    <property type="evidence" value="ECO:0007669"/>
    <property type="project" value="EnsemblFungi"/>
</dbReference>
<sequence>MNLFEVANYYINRISKSESRLKSTQNNLTQDHDVPKLKALLLDKNTVPTISVCTTQSELLSKDIYLIESIENRNRNTMRYVKCIVYVKPTEETMQLLIDELMNPKYAEYYIYFNNFVSKSQLERLAQADNLEVVVKVEEIFQDYQIFNDDLFSLDTPSNKLYSNQTLVWNEAGLENITNSLISLLLSLKLKPEIVFENNSKLAAKLAKEVSNEIDQNAKTLFDFPARDSKPLLVILDRKNDPLTPLLQPWTYQSMIKEYIGIKRNVVDLSNVPGIDKELAKVTLSPREDPFYKETMHLNFGDLGDKVKQYVSVYKDKTKSNSQIGSLEDIKNFIEKYPEFKKLSGNVAKHMSIVGELDRQLQTQDIWELSELEQNIAVHDNDETVTRQLFQLLLQPTEKLNNYYKMKLSCIYILRSCIGDANQQKFSSLINNLQNSGLSIEEINFVHHFHLMANDKGKLRKSNDSSNGNSDKKEKEDLLSELAKRFNSRMGRNDKKSGSTSNNVYMQHIPEISEFLTQLSQNSIHSSKKYSFISSEKDKKASNNYPIQDVVIFMVGGVTFEESRLVHEFNEAMKSSEGNIRLILGGTDILSTKDYLNSIND</sequence>
<dbReference type="GO" id="GO:0051082">
    <property type="term" value="F:unfolded protein binding"/>
    <property type="evidence" value="ECO:0007669"/>
    <property type="project" value="EnsemblFungi"/>
</dbReference>
<evidence type="ECO:0000313" key="3">
    <source>
        <dbReference type="EMBL" id="CCE65034.1"/>
    </source>
</evidence>
<comment type="similarity">
    <text evidence="1">Belongs to the STXBP/unc-18/SEC1 family.</text>
</comment>
<dbReference type="InterPro" id="IPR043127">
    <property type="entry name" value="Sec-1-like_dom3a"/>
</dbReference>